<dbReference type="RefSeq" id="WP_380696907.1">
    <property type="nucleotide sequence ID" value="NZ_JBHRYR010000003.1"/>
</dbReference>
<keyword evidence="2" id="KW-0456">Lyase</keyword>
<dbReference type="SUPFAM" id="SSF160920">
    <property type="entry name" value="PSTPO5379-like"/>
    <property type="match status" value="1"/>
</dbReference>
<keyword evidence="4" id="KW-1185">Reference proteome</keyword>
<dbReference type="InterPro" id="IPR009906">
    <property type="entry name" value="D-Glu_cyclase"/>
</dbReference>
<gene>
    <name evidence="3" type="ORF">ACFOOG_12195</name>
</gene>
<dbReference type="Gene3D" id="3.30.2040.10">
    <property type="entry name" value="PSTPO5379-like domain"/>
    <property type="match status" value="1"/>
</dbReference>
<dbReference type="PANTHER" id="PTHR32022:SF10">
    <property type="entry name" value="D-GLUTAMATE CYCLASE, MITOCHONDRIAL"/>
    <property type="match status" value="1"/>
</dbReference>
<dbReference type="Proteomes" id="UP001595617">
    <property type="component" value="Unassembled WGS sequence"/>
</dbReference>
<evidence type="ECO:0000256" key="2">
    <source>
        <dbReference type="ARBA" id="ARBA00023239"/>
    </source>
</evidence>
<dbReference type="Gene3D" id="3.40.1640.10">
    <property type="entry name" value="PSTPO5379-like"/>
    <property type="match status" value="1"/>
</dbReference>
<comment type="caution">
    <text evidence="3">The sequence shown here is derived from an EMBL/GenBank/DDBJ whole genome shotgun (WGS) entry which is preliminary data.</text>
</comment>
<reference evidence="4" key="1">
    <citation type="journal article" date="2019" name="Int. J. Syst. Evol. Microbiol.">
        <title>The Global Catalogue of Microorganisms (GCM) 10K type strain sequencing project: providing services to taxonomists for standard genome sequencing and annotation.</title>
        <authorList>
            <consortium name="The Broad Institute Genomics Platform"/>
            <consortium name="The Broad Institute Genome Sequencing Center for Infectious Disease"/>
            <person name="Wu L."/>
            <person name="Ma J."/>
        </authorList>
    </citation>
    <scope>NUCLEOTIDE SEQUENCE [LARGE SCALE GENOMIC DNA]</scope>
    <source>
        <strain evidence="4">IBRC 10765</strain>
    </source>
</reference>
<evidence type="ECO:0000313" key="4">
    <source>
        <dbReference type="Proteomes" id="UP001595617"/>
    </source>
</evidence>
<protein>
    <submittedName>
        <fullName evidence="3">Hydro-lyase</fullName>
    </submittedName>
</protein>
<name>A0ABV7ZYK4_9GAMM</name>
<dbReference type="NCBIfam" id="NF003969">
    <property type="entry name" value="PRK05463.1"/>
    <property type="match status" value="1"/>
</dbReference>
<accession>A0ABV7ZYK4</accession>
<dbReference type="Pfam" id="PF07286">
    <property type="entry name" value="D-Glu_cyclase"/>
    <property type="match status" value="1"/>
</dbReference>
<evidence type="ECO:0000256" key="1">
    <source>
        <dbReference type="ARBA" id="ARBA00007896"/>
    </source>
</evidence>
<evidence type="ECO:0000313" key="3">
    <source>
        <dbReference type="EMBL" id="MFC3853598.1"/>
    </source>
</evidence>
<sequence>MINASMSPKAAREYIRTNAPLATTSGLCPGFAQANLMIMEEQYAHAFLKFCVANPKACPILHVSEPGDPFPTELGEHIDVRTDVPGYRVYRHGALDTEVLDISALWQDNFVSFYIGCSFSFEESLVQHGVGVRHIEAGTNVPMYRTNIPLKSVAPFHGELVVSMRAMRSSDAIKAVQITTNMSKVHGSPVHIGAPEHIGITNFAQPEFGDPPIVQDTDITSFWACGVTSQLAAMNAKLPIAITHSPGKMLITDRQNWELEYS</sequence>
<dbReference type="EMBL" id="JBHRYR010000003">
    <property type="protein sequence ID" value="MFC3853598.1"/>
    <property type="molecule type" value="Genomic_DNA"/>
</dbReference>
<proteinExistence type="inferred from homology"/>
<organism evidence="3 4">
    <name type="scientific">Saccharospirillum mangrovi</name>
    <dbReference type="NCBI Taxonomy" id="2161747"/>
    <lineage>
        <taxon>Bacteria</taxon>
        <taxon>Pseudomonadati</taxon>
        <taxon>Pseudomonadota</taxon>
        <taxon>Gammaproteobacteria</taxon>
        <taxon>Oceanospirillales</taxon>
        <taxon>Saccharospirillaceae</taxon>
        <taxon>Saccharospirillum</taxon>
    </lineage>
</organism>
<dbReference type="PANTHER" id="PTHR32022">
    <property type="entry name" value="D-GLUTAMATE CYCLASE, MITOCHONDRIAL"/>
    <property type="match status" value="1"/>
</dbReference>
<dbReference type="InterPro" id="IPR016938">
    <property type="entry name" value="UPF0317"/>
</dbReference>
<dbReference type="PIRSF" id="PIRSF029755">
    <property type="entry name" value="UCP029755"/>
    <property type="match status" value="1"/>
</dbReference>
<dbReference type="InterPro" id="IPR038021">
    <property type="entry name" value="Putative_hydro-lyase"/>
</dbReference>
<comment type="similarity">
    <text evidence="1">Belongs to the D-glutamate cyclase family.</text>
</comment>